<protein>
    <recommendedName>
        <fullName evidence="4">Integral membrane protein</fullName>
    </recommendedName>
</protein>
<accession>A0ABW8CN52</accession>
<keyword evidence="1" id="KW-0472">Membrane</keyword>
<organism evidence="2 3">
    <name type="scientific">Streptomyces bikiniensis</name>
    <dbReference type="NCBI Taxonomy" id="1896"/>
    <lineage>
        <taxon>Bacteria</taxon>
        <taxon>Bacillati</taxon>
        <taxon>Actinomycetota</taxon>
        <taxon>Actinomycetes</taxon>
        <taxon>Kitasatosporales</taxon>
        <taxon>Streptomycetaceae</taxon>
        <taxon>Streptomyces</taxon>
    </lineage>
</organism>
<evidence type="ECO:0000313" key="2">
    <source>
        <dbReference type="EMBL" id="MFI9117885.1"/>
    </source>
</evidence>
<keyword evidence="1" id="KW-1133">Transmembrane helix</keyword>
<sequence length="123" mass="13124">MTPSKKFQPTFKTRDGKTVAFSASVTNDVAAKKRAGLTKAGFVPAPRTAPAPALADEIRAVERPARRGIPAAPTALFVLNAVATGWAYATHELGVLAGTLASYLVLYLLVGAFVKPKRRRHRP</sequence>
<keyword evidence="3" id="KW-1185">Reference proteome</keyword>
<evidence type="ECO:0000256" key="1">
    <source>
        <dbReference type="SAM" id="Phobius"/>
    </source>
</evidence>
<comment type="caution">
    <text evidence="2">The sequence shown here is derived from an EMBL/GenBank/DDBJ whole genome shotgun (WGS) entry which is preliminary data.</text>
</comment>
<name>A0ABW8CN52_STRBI</name>
<evidence type="ECO:0008006" key="4">
    <source>
        <dbReference type="Google" id="ProtNLM"/>
    </source>
</evidence>
<dbReference type="Proteomes" id="UP001614391">
    <property type="component" value="Unassembled WGS sequence"/>
</dbReference>
<reference evidence="2 3" key="1">
    <citation type="submission" date="2024-10" db="EMBL/GenBank/DDBJ databases">
        <title>The Natural Products Discovery Center: Release of the First 8490 Sequenced Strains for Exploring Actinobacteria Biosynthetic Diversity.</title>
        <authorList>
            <person name="Kalkreuter E."/>
            <person name="Kautsar S.A."/>
            <person name="Yang D."/>
            <person name="Bader C.D."/>
            <person name="Teijaro C.N."/>
            <person name="Fluegel L."/>
            <person name="Davis C.M."/>
            <person name="Simpson J.R."/>
            <person name="Lauterbach L."/>
            <person name="Steele A.D."/>
            <person name="Gui C."/>
            <person name="Meng S."/>
            <person name="Li G."/>
            <person name="Viehrig K."/>
            <person name="Ye F."/>
            <person name="Su P."/>
            <person name="Kiefer A.F."/>
            <person name="Nichols A."/>
            <person name="Cepeda A.J."/>
            <person name="Yan W."/>
            <person name="Fan B."/>
            <person name="Jiang Y."/>
            <person name="Adhikari A."/>
            <person name="Zheng C.-J."/>
            <person name="Schuster L."/>
            <person name="Cowan T.M."/>
            <person name="Smanski M.J."/>
            <person name="Chevrette M.G."/>
            <person name="De Carvalho L.P.S."/>
            <person name="Shen B."/>
        </authorList>
    </citation>
    <scope>NUCLEOTIDE SEQUENCE [LARGE SCALE GENOMIC DNA]</scope>
    <source>
        <strain evidence="2 3">NPDC053346</strain>
    </source>
</reference>
<evidence type="ECO:0000313" key="3">
    <source>
        <dbReference type="Proteomes" id="UP001614391"/>
    </source>
</evidence>
<proteinExistence type="predicted"/>
<gene>
    <name evidence="2" type="ORF">ACIGW0_00500</name>
</gene>
<keyword evidence="1" id="KW-0812">Transmembrane</keyword>
<feature type="transmembrane region" description="Helical" evidence="1">
    <location>
        <begin position="95"/>
        <end position="114"/>
    </location>
</feature>
<feature type="transmembrane region" description="Helical" evidence="1">
    <location>
        <begin position="69"/>
        <end position="89"/>
    </location>
</feature>
<dbReference type="RefSeq" id="WP_399609445.1">
    <property type="nucleotide sequence ID" value="NZ_JBITYT010000001.1"/>
</dbReference>
<dbReference type="EMBL" id="JBITYT010000001">
    <property type="protein sequence ID" value="MFI9117885.1"/>
    <property type="molecule type" value="Genomic_DNA"/>
</dbReference>